<proteinExistence type="predicted"/>
<dbReference type="Proteomes" id="UP000177594">
    <property type="component" value="Unassembled WGS sequence"/>
</dbReference>
<gene>
    <name evidence="2" type="ORF">A2817_02255</name>
</gene>
<dbReference type="GO" id="GO:0005524">
    <property type="term" value="F:ATP binding"/>
    <property type="evidence" value="ECO:0007669"/>
    <property type="project" value="InterPro"/>
</dbReference>
<organism evidence="2 3">
    <name type="scientific">Candidatus Yanofskybacteria bacterium RIFCSPHIGHO2_01_FULL_39_8b</name>
    <dbReference type="NCBI Taxonomy" id="1802659"/>
    <lineage>
        <taxon>Bacteria</taxon>
        <taxon>Candidatus Yanofskyibacteriota</taxon>
    </lineage>
</organism>
<accession>A0A1F8EA42</accession>
<comment type="caution">
    <text evidence="2">The sequence shown here is derived from an EMBL/GenBank/DDBJ whole genome shotgun (WGS) entry which is preliminary data.</text>
</comment>
<evidence type="ECO:0000313" key="3">
    <source>
        <dbReference type="Proteomes" id="UP000177594"/>
    </source>
</evidence>
<dbReference type="PANTHER" id="PTHR30448:SF0">
    <property type="entry name" value="RNASE ADAPTER PROTEIN RAPZ"/>
    <property type="match status" value="1"/>
</dbReference>
<dbReference type="AlphaFoldDB" id="A0A1F8EA42"/>
<feature type="domain" description="RapZ C-terminal" evidence="1">
    <location>
        <begin position="1"/>
        <end position="135"/>
    </location>
</feature>
<dbReference type="InterPro" id="IPR005337">
    <property type="entry name" value="RapZ-like"/>
</dbReference>
<reference evidence="2 3" key="1">
    <citation type="journal article" date="2016" name="Nat. Commun.">
        <title>Thousands of microbial genomes shed light on interconnected biogeochemical processes in an aquifer system.</title>
        <authorList>
            <person name="Anantharaman K."/>
            <person name="Brown C.T."/>
            <person name="Hug L.A."/>
            <person name="Sharon I."/>
            <person name="Castelle C.J."/>
            <person name="Probst A.J."/>
            <person name="Thomas B.C."/>
            <person name="Singh A."/>
            <person name="Wilkins M.J."/>
            <person name="Karaoz U."/>
            <person name="Brodie E.L."/>
            <person name="Williams K.H."/>
            <person name="Hubbard S.S."/>
            <person name="Banfield J.F."/>
        </authorList>
    </citation>
    <scope>NUCLEOTIDE SEQUENCE [LARGE SCALE GENOMIC DNA]</scope>
</reference>
<name>A0A1F8EA42_9BACT</name>
<protein>
    <recommendedName>
        <fullName evidence="1">RapZ C-terminal domain-containing protein</fullName>
    </recommendedName>
</protein>
<dbReference type="InterPro" id="IPR053931">
    <property type="entry name" value="RapZ_C"/>
</dbReference>
<evidence type="ECO:0000259" key="1">
    <source>
        <dbReference type="Pfam" id="PF22740"/>
    </source>
</evidence>
<evidence type="ECO:0000313" key="2">
    <source>
        <dbReference type="EMBL" id="OGM97683.1"/>
    </source>
</evidence>
<dbReference type="Pfam" id="PF22740">
    <property type="entry name" value="PapZ_C"/>
    <property type="match status" value="1"/>
</dbReference>
<dbReference type="EMBL" id="MGIZ01000049">
    <property type="protein sequence ID" value="OGM97683.1"/>
    <property type="molecule type" value="Genomic_DNA"/>
</dbReference>
<sequence>MKVLTQSFSFRRTGYPKDETGHGGGFVFDCRAIDAFDPLLRDNPNAPFPHMHLTGLDLEVSHILDEDLGTQKFYQAVWTMVEMNILKCLSRGFGVMTVNFGCTGGQHRSVYMAERLARTIRNEFPEVDIELIHREKNYWPKSNM</sequence>
<dbReference type="PANTHER" id="PTHR30448">
    <property type="entry name" value="RNASE ADAPTER PROTEIN RAPZ"/>
    <property type="match status" value="1"/>
</dbReference>